<dbReference type="OrthoDB" id="10008261at2759"/>
<dbReference type="GO" id="GO:0007165">
    <property type="term" value="P:signal transduction"/>
    <property type="evidence" value="ECO:0007669"/>
    <property type="project" value="InterPro"/>
</dbReference>
<reference evidence="4" key="1">
    <citation type="submission" date="2021-02" db="EMBL/GenBank/DDBJ databases">
        <authorList>
            <person name="Nowell W R."/>
        </authorList>
    </citation>
    <scope>NUCLEOTIDE SEQUENCE</scope>
</reference>
<keyword evidence="5" id="KW-1185">Reference proteome</keyword>
<sequence>MPARPTSGKAGGKKDSAGGKKGKNKAVKPSVADPHQEQIDGLVREREEIRSKLNLVCTKIMENVNLDDYKNDIDLNKQQPSDIPIDIIYSMIDQICYYRVAFLNLFQEADDNEKISVQKKITQLSIDDPDLFRKQLTAYQRLTFVARERDVWKENAGLLHEMYKTIVDQVEMETFKKPSAQAEEILKNSRLNLEDICFIFSLPRILSINDAQKLRAKKPSSASQDQNALPDQMQHADMSDDPTFRSQLSSQHDRRNHSASGIKRSVSFADDFTLQQDDSQTDAQSHTKLPPINTSDERIVEENLVPTSAVNSSTVVAPHHQYPIDERFIDSDYHSSSSSSFHHHQSQSKYHLPSKFHLPSGKDVLVKKMDPNLRMLIIKELSKSGHTERPLSRMSSTRGLSNSNSFTPRHHHQQQMKVISSPEWVELARLVGIDEPEIEHWLSQNLQYPAGRVISSWCNCESNQPTVADLHSLVTSNELNRHDLGRYIETMYIIE</sequence>
<comment type="caution">
    <text evidence="4">The sequence shown here is derived from an EMBL/GenBank/DDBJ whole genome shotgun (WGS) entry which is preliminary data.</text>
</comment>
<dbReference type="AlphaFoldDB" id="A0A814CXD3"/>
<dbReference type="Proteomes" id="UP000663828">
    <property type="component" value="Unassembled WGS sequence"/>
</dbReference>
<feature type="region of interest" description="Disordered" evidence="1">
    <location>
        <begin position="384"/>
        <end position="409"/>
    </location>
</feature>
<dbReference type="EMBL" id="CAJNOJ010000046">
    <property type="protein sequence ID" value="CAF0950430.1"/>
    <property type="molecule type" value="Genomic_DNA"/>
</dbReference>
<feature type="domain" description="Death" evidence="2">
    <location>
        <begin position="423"/>
        <end position="470"/>
    </location>
</feature>
<feature type="compositionally biased region" description="Polar residues" evidence="1">
    <location>
        <begin position="276"/>
        <end position="287"/>
    </location>
</feature>
<evidence type="ECO:0000313" key="3">
    <source>
        <dbReference type="EMBL" id="CAF0850435.1"/>
    </source>
</evidence>
<feature type="compositionally biased region" description="Polar residues" evidence="1">
    <location>
        <begin position="393"/>
        <end position="407"/>
    </location>
</feature>
<accession>A0A814CXD3</accession>
<feature type="region of interest" description="Disordered" evidence="1">
    <location>
        <begin position="276"/>
        <end position="297"/>
    </location>
</feature>
<feature type="compositionally biased region" description="Polar residues" evidence="1">
    <location>
        <begin position="220"/>
        <end position="229"/>
    </location>
</feature>
<dbReference type="Proteomes" id="UP000663852">
    <property type="component" value="Unassembled WGS sequence"/>
</dbReference>
<dbReference type="PROSITE" id="PS50017">
    <property type="entry name" value="DEATH_DOMAIN"/>
    <property type="match status" value="1"/>
</dbReference>
<proteinExistence type="predicted"/>
<evidence type="ECO:0000313" key="5">
    <source>
        <dbReference type="Proteomes" id="UP000663828"/>
    </source>
</evidence>
<feature type="region of interest" description="Disordered" evidence="1">
    <location>
        <begin position="1"/>
        <end position="39"/>
    </location>
</feature>
<dbReference type="InterPro" id="IPR000488">
    <property type="entry name" value="Death_dom"/>
</dbReference>
<protein>
    <recommendedName>
        <fullName evidence="2">Death domain-containing protein</fullName>
    </recommendedName>
</protein>
<name>A0A814CXD3_ADIRI</name>
<gene>
    <name evidence="4" type="ORF">EDS130_LOCUS12307</name>
    <name evidence="3" type="ORF">XAT740_LOCUS5451</name>
</gene>
<dbReference type="EMBL" id="CAJNOR010000235">
    <property type="protein sequence ID" value="CAF0850435.1"/>
    <property type="molecule type" value="Genomic_DNA"/>
</dbReference>
<feature type="region of interest" description="Disordered" evidence="1">
    <location>
        <begin position="217"/>
        <end position="262"/>
    </location>
</feature>
<evidence type="ECO:0000313" key="6">
    <source>
        <dbReference type="Proteomes" id="UP000663852"/>
    </source>
</evidence>
<evidence type="ECO:0000256" key="1">
    <source>
        <dbReference type="SAM" id="MobiDB-lite"/>
    </source>
</evidence>
<evidence type="ECO:0000259" key="2">
    <source>
        <dbReference type="PROSITE" id="PS50017"/>
    </source>
</evidence>
<organism evidence="4 6">
    <name type="scientific">Adineta ricciae</name>
    <name type="common">Rotifer</name>
    <dbReference type="NCBI Taxonomy" id="249248"/>
    <lineage>
        <taxon>Eukaryota</taxon>
        <taxon>Metazoa</taxon>
        <taxon>Spiralia</taxon>
        <taxon>Gnathifera</taxon>
        <taxon>Rotifera</taxon>
        <taxon>Eurotatoria</taxon>
        <taxon>Bdelloidea</taxon>
        <taxon>Adinetida</taxon>
        <taxon>Adinetidae</taxon>
        <taxon>Adineta</taxon>
    </lineage>
</organism>
<evidence type="ECO:0000313" key="4">
    <source>
        <dbReference type="EMBL" id="CAF0950430.1"/>
    </source>
</evidence>